<keyword evidence="5" id="KW-0443">Lipid metabolism</keyword>
<dbReference type="GO" id="GO:0008610">
    <property type="term" value="P:lipid biosynthetic process"/>
    <property type="evidence" value="ECO:0007669"/>
    <property type="project" value="InterPro"/>
</dbReference>
<evidence type="ECO:0000313" key="8">
    <source>
        <dbReference type="Proteomes" id="UP000198703"/>
    </source>
</evidence>
<gene>
    <name evidence="7" type="ORF">SAMN05444370_10334</name>
</gene>
<evidence type="ECO:0000256" key="5">
    <source>
        <dbReference type="ARBA" id="ARBA00023098"/>
    </source>
</evidence>
<dbReference type="PANTHER" id="PTHR43667">
    <property type="entry name" value="CYCLOPROPANE-FATTY-ACYL-PHOSPHOLIPID SYNTHASE"/>
    <property type="match status" value="1"/>
</dbReference>
<evidence type="ECO:0000256" key="1">
    <source>
        <dbReference type="ARBA" id="ARBA00010815"/>
    </source>
</evidence>
<sequence>MRLLPRLLERAVRKGRLELTGPGGEVWRFGDGDGPQAAIRIHDASLDWRIPLNPELKAAEAFMDGTLTMERGDVHDLMEVFFVNKRAFDLSPGQILFRTLARRARRFLTYNTLSRASANAKAHYDIGDDLYRLMLDADMQYSCAYWAEGATTLEEAQTAKKRRIAAKLNLSPGQRVLDIGCGWGGMALYLAAVADVEVVGVTLAENQLAVARARAEAAGLSERVRFELRDYREVRGTYDRVVSVGMLEHVGVGQLQPYFLGVRDRLAPDGLALIHSITTKSPPGVTGPFIRRHIFPGGYSPSLSETVAAIEKSGLWTLDVEIWRRHYARTLRAWRERFLAARPQLEGRYEARFLRMWEIYLASCEAVFEHGSSAVMHLQLGRLRDACPLTRGYVAENEARLAEREGEALPRIAAATARAFGETA</sequence>
<dbReference type="GO" id="GO:0032259">
    <property type="term" value="P:methylation"/>
    <property type="evidence" value="ECO:0007669"/>
    <property type="project" value="UniProtKB-KW"/>
</dbReference>
<proteinExistence type="inferred from homology"/>
<dbReference type="Proteomes" id="UP000198703">
    <property type="component" value="Unassembled WGS sequence"/>
</dbReference>
<dbReference type="InterPro" id="IPR003333">
    <property type="entry name" value="CMAS"/>
</dbReference>
<dbReference type="RefSeq" id="WP_093250131.1">
    <property type="nucleotide sequence ID" value="NZ_FNQM01000003.1"/>
</dbReference>
<keyword evidence="4" id="KW-0949">S-adenosyl-L-methionine</keyword>
<dbReference type="InterPro" id="IPR050723">
    <property type="entry name" value="CFA/CMAS"/>
</dbReference>
<dbReference type="CDD" id="cd02440">
    <property type="entry name" value="AdoMet_MTases"/>
    <property type="match status" value="1"/>
</dbReference>
<comment type="similarity">
    <text evidence="1">Belongs to the CFA/CMAS family.</text>
</comment>
<name>A0A1H3YDZ0_9RHOB</name>
<dbReference type="AlphaFoldDB" id="A0A1H3YDZ0"/>
<dbReference type="PANTHER" id="PTHR43667:SF1">
    <property type="entry name" value="CYCLOPROPANE-FATTY-ACYL-PHOSPHOLIPID SYNTHASE"/>
    <property type="match status" value="1"/>
</dbReference>
<dbReference type="SUPFAM" id="SSF53335">
    <property type="entry name" value="S-adenosyl-L-methionine-dependent methyltransferases"/>
    <property type="match status" value="1"/>
</dbReference>
<evidence type="ECO:0000256" key="6">
    <source>
        <dbReference type="PIRSR" id="PIRSR003085-1"/>
    </source>
</evidence>
<accession>A0A1H3YDZ0</accession>
<evidence type="ECO:0000256" key="4">
    <source>
        <dbReference type="ARBA" id="ARBA00022691"/>
    </source>
</evidence>
<reference evidence="7 8" key="1">
    <citation type="submission" date="2016-10" db="EMBL/GenBank/DDBJ databases">
        <authorList>
            <person name="de Groot N.N."/>
        </authorList>
    </citation>
    <scope>NUCLEOTIDE SEQUENCE [LARGE SCALE GENOMIC DNA]</scope>
    <source>
        <strain evidence="7 8">DSM 15345</strain>
    </source>
</reference>
<dbReference type="EMBL" id="FNQM01000003">
    <property type="protein sequence ID" value="SEA09128.1"/>
    <property type="molecule type" value="Genomic_DNA"/>
</dbReference>
<dbReference type="PIRSF" id="PIRSF003085">
    <property type="entry name" value="CMAS"/>
    <property type="match status" value="1"/>
</dbReference>
<keyword evidence="2" id="KW-0489">Methyltransferase</keyword>
<dbReference type="Gene3D" id="3.40.50.150">
    <property type="entry name" value="Vaccinia Virus protein VP39"/>
    <property type="match status" value="1"/>
</dbReference>
<evidence type="ECO:0000256" key="2">
    <source>
        <dbReference type="ARBA" id="ARBA00022603"/>
    </source>
</evidence>
<dbReference type="OrthoDB" id="9782855at2"/>
<dbReference type="GO" id="GO:0008168">
    <property type="term" value="F:methyltransferase activity"/>
    <property type="evidence" value="ECO:0007669"/>
    <property type="project" value="UniProtKB-KW"/>
</dbReference>
<dbReference type="InterPro" id="IPR029063">
    <property type="entry name" value="SAM-dependent_MTases_sf"/>
</dbReference>
<dbReference type="Pfam" id="PF02353">
    <property type="entry name" value="CMAS"/>
    <property type="match status" value="1"/>
</dbReference>
<keyword evidence="3" id="KW-0808">Transferase</keyword>
<dbReference type="STRING" id="89524.SAMN05444370_10334"/>
<feature type="active site" evidence="6">
    <location>
        <position position="364"/>
    </location>
</feature>
<organism evidence="7 8">
    <name type="scientific">Rubrimonas cliftonensis</name>
    <dbReference type="NCBI Taxonomy" id="89524"/>
    <lineage>
        <taxon>Bacteria</taxon>
        <taxon>Pseudomonadati</taxon>
        <taxon>Pseudomonadota</taxon>
        <taxon>Alphaproteobacteria</taxon>
        <taxon>Rhodobacterales</taxon>
        <taxon>Paracoccaceae</taxon>
        <taxon>Rubrimonas</taxon>
    </lineage>
</organism>
<protein>
    <submittedName>
        <fullName evidence="7">Cyclopropane-fatty-acyl-phospholipid synthase</fullName>
    </submittedName>
</protein>
<evidence type="ECO:0000313" key="7">
    <source>
        <dbReference type="EMBL" id="SEA09128.1"/>
    </source>
</evidence>
<keyword evidence="8" id="KW-1185">Reference proteome</keyword>
<evidence type="ECO:0000256" key="3">
    <source>
        <dbReference type="ARBA" id="ARBA00022679"/>
    </source>
</evidence>